<keyword evidence="2" id="KW-0812">Transmembrane</keyword>
<feature type="compositionally biased region" description="Pro residues" evidence="1">
    <location>
        <begin position="102"/>
        <end position="120"/>
    </location>
</feature>
<evidence type="ECO:0000313" key="3">
    <source>
        <dbReference type="EMBL" id="PSJ24870.1"/>
    </source>
</evidence>
<feature type="compositionally biased region" description="Low complexity" evidence="1">
    <location>
        <begin position="121"/>
        <end position="158"/>
    </location>
</feature>
<keyword evidence="2" id="KW-1133">Transmembrane helix</keyword>
<evidence type="ECO:0000256" key="1">
    <source>
        <dbReference type="SAM" id="MobiDB-lite"/>
    </source>
</evidence>
<evidence type="ECO:0000313" key="4">
    <source>
        <dbReference type="Proteomes" id="UP000242427"/>
    </source>
</evidence>
<dbReference type="EMBL" id="PXWG01000154">
    <property type="protein sequence ID" value="PSJ24870.1"/>
    <property type="molecule type" value="Genomic_DNA"/>
</dbReference>
<dbReference type="AlphaFoldDB" id="A0A9X7JJL9"/>
<evidence type="ECO:0000256" key="2">
    <source>
        <dbReference type="SAM" id="Phobius"/>
    </source>
</evidence>
<organism evidence="3 4">
    <name type="scientific">Streptosporangium nondiastaticum</name>
    <dbReference type="NCBI Taxonomy" id="35764"/>
    <lineage>
        <taxon>Bacteria</taxon>
        <taxon>Bacillati</taxon>
        <taxon>Actinomycetota</taxon>
        <taxon>Actinomycetes</taxon>
        <taxon>Streptosporangiales</taxon>
        <taxon>Streptosporangiaceae</taxon>
        <taxon>Streptosporangium</taxon>
    </lineage>
</organism>
<dbReference type="RefSeq" id="WP_106681534.1">
    <property type="nucleotide sequence ID" value="NZ_PXWG01000154.1"/>
</dbReference>
<protein>
    <recommendedName>
        <fullName evidence="5">Zinc ribbon domain-containing protein</fullName>
    </recommendedName>
</protein>
<dbReference type="OrthoDB" id="9762169at2"/>
<gene>
    <name evidence="3" type="ORF">B7P34_31110</name>
</gene>
<proteinExistence type="predicted"/>
<feature type="region of interest" description="Disordered" evidence="1">
    <location>
        <begin position="82"/>
        <end position="195"/>
    </location>
</feature>
<evidence type="ECO:0008006" key="5">
    <source>
        <dbReference type="Google" id="ProtNLM"/>
    </source>
</evidence>
<keyword evidence="4" id="KW-1185">Reference proteome</keyword>
<name>A0A9X7JJL9_9ACTN</name>
<comment type="caution">
    <text evidence="3">The sequence shown here is derived from an EMBL/GenBank/DDBJ whole genome shotgun (WGS) entry which is preliminary data.</text>
</comment>
<dbReference type="Proteomes" id="UP000242427">
    <property type="component" value="Unassembled WGS sequence"/>
</dbReference>
<sequence length="305" mass="31958">MNACSHCSTPFVREDAHFCMKCGRPRTYKAAAPGQFTITPAPGPFGFATTPRRPGVLKWVGVAVAVCVLGGAVVGGVLLSQHKKDGGKQHTLGIDDETPTAPAAPPAKPSVPVSPSPSASPSPSGSPSASASASPSPSDSMSASPSASGPESSEPATSGYEKVTAPEGFALEVPKGWRREDKGSGQIDYTGSTGPEHLRIGIVRDAKQSPYDHFKELEKGGEGQNGYRRVSMTRNTFQGRPGALWEWTWTEKATGRTMHAYNQAYVDASGTEYAIMFAGRDEGDATRKPFDTALGSWQAGARASG</sequence>
<feature type="transmembrane region" description="Helical" evidence="2">
    <location>
        <begin position="59"/>
        <end position="79"/>
    </location>
</feature>
<accession>A0A9X7JJL9</accession>
<reference evidence="3 4" key="1">
    <citation type="submission" date="2018-03" db="EMBL/GenBank/DDBJ databases">
        <title>Chitinolytic properties of Streptosporangium nondiastaticum TBG75A20.</title>
        <authorList>
            <person name="Gayathri V."/>
            <person name="Shiburaj S."/>
        </authorList>
    </citation>
    <scope>NUCLEOTIDE SEQUENCE [LARGE SCALE GENOMIC DNA]</scope>
    <source>
        <strain evidence="3 4">TBG75A20</strain>
    </source>
</reference>
<keyword evidence="2" id="KW-0472">Membrane</keyword>
<dbReference type="Gene3D" id="3.40.1000.10">
    <property type="entry name" value="Mog1/PsbP, alpha/beta/alpha sandwich"/>
    <property type="match status" value="1"/>
</dbReference>